<evidence type="ECO:0000313" key="3">
    <source>
        <dbReference type="RefSeq" id="XP_010918227.1"/>
    </source>
</evidence>
<organism evidence="2 3">
    <name type="scientific">Elaeis guineensis var. tenera</name>
    <name type="common">Oil palm</name>
    <dbReference type="NCBI Taxonomy" id="51953"/>
    <lineage>
        <taxon>Eukaryota</taxon>
        <taxon>Viridiplantae</taxon>
        <taxon>Streptophyta</taxon>
        <taxon>Embryophyta</taxon>
        <taxon>Tracheophyta</taxon>
        <taxon>Spermatophyta</taxon>
        <taxon>Magnoliopsida</taxon>
        <taxon>Liliopsida</taxon>
        <taxon>Arecaceae</taxon>
        <taxon>Arecoideae</taxon>
        <taxon>Cocoseae</taxon>
        <taxon>Elaeidinae</taxon>
        <taxon>Elaeis</taxon>
    </lineage>
</organism>
<dbReference type="RefSeq" id="XP_010918227.1">
    <property type="nucleotide sequence ID" value="XM_010919925.3"/>
</dbReference>
<reference evidence="3" key="1">
    <citation type="submission" date="2025-08" db="UniProtKB">
        <authorList>
            <consortium name="RefSeq"/>
        </authorList>
    </citation>
    <scope>IDENTIFICATION</scope>
</reference>
<dbReference type="PANTHER" id="PTHR37259">
    <property type="entry name" value="OS07G0474300 PROTEIN"/>
    <property type="match status" value="1"/>
</dbReference>
<sequence>MTGELTRGNPRKREKQAKVSPMDRKPPLAVSPRRLRPRRPPPRSTPSVQTPPATFKSARYSSMKSPIQPVYQMISLELMALAERAKEEFGSNDDLGSTFSSSITCSSSPMFERGRFYELYSARRNEKLKRKKEEIEEDMIAQDPGIAIELAKRRSSKKVDSMRKSVPADFSSSRVLRSSVRSSKEMRKPSALTSPDKPAATGKRIGTRSMRKL</sequence>
<dbReference type="FunCoup" id="A0A6I9R016">
    <property type="interactions" value="728"/>
</dbReference>
<dbReference type="KEGG" id="egu:105042642"/>
<dbReference type="InParanoid" id="A0A6I9R016"/>
<dbReference type="GeneID" id="105042642"/>
<keyword evidence="2" id="KW-1185">Reference proteome</keyword>
<evidence type="ECO:0000313" key="2">
    <source>
        <dbReference type="Proteomes" id="UP000504607"/>
    </source>
</evidence>
<dbReference type="PANTHER" id="PTHR37259:SF2">
    <property type="entry name" value="OS07G0474300 PROTEIN"/>
    <property type="match status" value="1"/>
</dbReference>
<dbReference type="Proteomes" id="UP000504607">
    <property type="component" value="Chromosome 4"/>
</dbReference>
<feature type="region of interest" description="Disordered" evidence="1">
    <location>
        <begin position="1"/>
        <end position="62"/>
    </location>
</feature>
<proteinExistence type="predicted"/>
<evidence type="ECO:0000256" key="1">
    <source>
        <dbReference type="SAM" id="MobiDB-lite"/>
    </source>
</evidence>
<feature type="region of interest" description="Disordered" evidence="1">
    <location>
        <begin position="153"/>
        <end position="213"/>
    </location>
</feature>
<gene>
    <name evidence="3" type="primary">LOC105042642</name>
</gene>
<accession>A0A6I9R016</accession>
<dbReference type="OrthoDB" id="784446at2759"/>
<dbReference type="AlphaFoldDB" id="A0A6I9R016"/>
<name>A0A6I9R016_ELAGV</name>
<protein>
    <submittedName>
        <fullName evidence="3">Uncharacterized protein LOC105042642</fullName>
    </submittedName>
</protein>
<feature type="compositionally biased region" description="Low complexity" evidence="1">
    <location>
        <begin position="171"/>
        <end position="181"/>
    </location>
</feature>